<comment type="caution">
    <text evidence="6">The sequence shown here is derived from an EMBL/GenBank/DDBJ whole genome shotgun (WGS) entry which is preliminary data.</text>
</comment>
<dbReference type="EMBL" id="JADEWL010000019">
    <property type="protein sequence ID" value="MBE9212797.1"/>
    <property type="molecule type" value="Genomic_DNA"/>
</dbReference>
<feature type="transmembrane region" description="Helical" evidence="5">
    <location>
        <begin position="187"/>
        <end position="207"/>
    </location>
</feature>
<feature type="transmembrane region" description="Helical" evidence="5">
    <location>
        <begin position="127"/>
        <end position="144"/>
    </location>
</feature>
<name>A0A8J7K0T0_9CYAN</name>
<evidence type="ECO:0000256" key="4">
    <source>
        <dbReference type="ARBA" id="ARBA00023136"/>
    </source>
</evidence>
<evidence type="ECO:0000313" key="7">
    <source>
        <dbReference type="Proteomes" id="UP000620559"/>
    </source>
</evidence>
<sequence length="441" mass="49172">MLRNLKVKNLSYFKSHSKLRAIVSNTGWLFCDRVLRMGGGLFVGVWVARYLGTQQYGLFNYGLAFVSLFTPVFTLGLDDVVVRYLVRESSDKSEILGTTFGLKLIGGIVSVLLVVGSIFFLEANKPLTIWLVTILAITGIFRSADTIDLWFQSQVQSKYSVIAKNITYLLSILLKVGLILIKAPLLAFAWVTLAEIVMSAIGLIVIYQAKGFSKLWNWKWNFTTAKKLLKESFPLIFSGFAILIFMKIDQIMLGQMKGNNEVGIYSAAVRISELWYFIPTTIVSSVAPAIYAAKEKSEHHYYKRIGQLLRLLTYISLAISIPMTFFSKDIVLMMFGSGYVEAGSILAVHIWASLFVFMGVATSPWFIAEGLNHVSLGKTLLGAILNVILNFLLIPEYAGLGAAIATISSQAVAAFLSNAVDKRTRKLFQIQIQSFLPFYKY</sequence>
<dbReference type="PANTHER" id="PTHR43424">
    <property type="entry name" value="LOCUS PUTATIVE PROTEIN 1-RELATED"/>
    <property type="match status" value="1"/>
</dbReference>
<dbReference type="Proteomes" id="UP000620559">
    <property type="component" value="Unassembled WGS sequence"/>
</dbReference>
<feature type="transmembrane region" description="Helical" evidence="5">
    <location>
        <begin position="102"/>
        <end position="121"/>
    </location>
</feature>
<keyword evidence="2 5" id="KW-0812">Transmembrane</keyword>
<feature type="transmembrane region" description="Helical" evidence="5">
    <location>
        <begin position="228"/>
        <end position="248"/>
    </location>
</feature>
<keyword evidence="7" id="KW-1185">Reference proteome</keyword>
<dbReference type="PANTHER" id="PTHR43424:SF1">
    <property type="entry name" value="LOCUS PUTATIVE PROTEIN 1-RELATED"/>
    <property type="match status" value="1"/>
</dbReference>
<evidence type="ECO:0000256" key="3">
    <source>
        <dbReference type="ARBA" id="ARBA00022989"/>
    </source>
</evidence>
<protein>
    <submittedName>
        <fullName evidence="6">Flippase</fullName>
    </submittedName>
</protein>
<feature type="transmembrane region" description="Helical" evidence="5">
    <location>
        <begin position="305"/>
        <end position="326"/>
    </location>
</feature>
<gene>
    <name evidence="6" type="ORF">IQ247_08835</name>
</gene>
<reference evidence="6" key="1">
    <citation type="submission" date="2020-10" db="EMBL/GenBank/DDBJ databases">
        <authorList>
            <person name="Castelo-Branco R."/>
            <person name="Eusebio N."/>
            <person name="Adriana R."/>
            <person name="Vieira A."/>
            <person name="Brugerolle De Fraissinette N."/>
            <person name="Rezende De Castro R."/>
            <person name="Schneider M.P."/>
            <person name="Vasconcelos V."/>
            <person name="Leao P.N."/>
        </authorList>
    </citation>
    <scope>NUCLEOTIDE SEQUENCE</scope>
    <source>
        <strain evidence="6">LEGE 06105</strain>
    </source>
</reference>
<dbReference type="RefSeq" id="WP_193919052.1">
    <property type="nucleotide sequence ID" value="NZ_JADEWL010000019.1"/>
</dbReference>
<evidence type="ECO:0000256" key="2">
    <source>
        <dbReference type="ARBA" id="ARBA00022692"/>
    </source>
</evidence>
<keyword evidence="4 5" id="KW-0472">Membrane</keyword>
<dbReference type="CDD" id="cd13128">
    <property type="entry name" value="MATE_Wzx_like"/>
    <property type="match status" value="1"/>
</dbReference>
<dbReference type="GO" id="GO:0016020">
    <property type="term" value="C:membrane"/>
    <property type="evidence" value="ECO:0007669"/>
    <property type="project" value="UniProtKB-SubCell"/>
</dbReference>
<accession>A0A8J7K0T0</accession>
<evidence type="ECO:0000313" key="6">
    <source>
        <dbReference type="EMBL" id="MBE9212797.1"/>
    </source>
</evidence>
<evidence type="ECO:0000256" key="5">
    <source>
        <dbReference type="SAM" id="Phobius"/>
    </source>
</evidence>
<dbReference type="InterPro" id="IPR002797">
    <property type="entry name" value="Polysacc_synth"/>
</dbReference>
<feature type="transmembrane region" description="Helical" evidence="5">
    <location>
        <begin position="400"/>
        <end position="420"/>
    </location>
</feature>
<keyword evidence="3 5" id="KW-1133">Transmembrane helix</keyword>
<comment type="subcellular location">
    <subcellularLocation>
        <location evidence="1">Membrane</location>
        <topology evidence="1">Multi-pass membrane protein</topology>
    </subcellularLocation>
</comment>
<feature type="transmembrane region" description="Helical" evidence="5">
    <location>
        <begin position="375"/>
        <end position="394"/>
    </location>
</feature>
<dbReference type="AlphaFoldDB" id="A0A8J7K0T0"/>
<dbReference type="InterPro" id="IPR052556">
    <property type="entry name" value="PolySynth_Transporter"/>
</dbReference>
<evidence type="ECO:0000256" key="1">
    <source>
        <dbReference type="ARBA" id="ARBA00004141"/>
    </source>
</evidence>
<dbReference type="Pfam" id="PF01943">
    <property type="entry name" value="Polysacc_synt"/>
    <property type="match status" value="1"/>
</dbReference>
<feature type="transmembrane region" description="Helical" evidence="5">
    <location>
        <begin position="58"/>
        <end position="81"/>
    </location>
</feature>
<feature type="transmembrane region" description="Helical" evidence="5">
    <location>
        <begin position="274"/>
        <end position="293"/>
    </location>
</feature>
<feature type="transmembrane region" description="Helical" evidence="5">
    <location>
        <begin position="346"/>
        <end position="368"/>
    </location>
</feature>
<organism evidence="6 7">
    <name type="scientific">Plectonema cf. radiosum LEGE 06105</name>
    <dbReference type="NCBI Taxonomy" id="945769"/>
    <lineage>
        <taxon>Bacteria</taxon>
        <taxon>Bacillati</taxon>
        <taxon>Cyanobacteriota</taxon>
        <taxon>Cyanophyceae</taxon>
        <taxon>Oscillatoriophycideae</taxon>
        <taxon>Oscillatoriales</taxon>
        <taxon>Microcoleaceae</taxon>
        <taxon>Plectonema</taxon>
    </lineage>
</organism>
<proteinExistence type="predicted"/>